<organism evidence="3 4">
    <name type="scientific">Zeaxanthinibacter enoshimensis</name>
    <dbReference type="NCBI Taxonomy" id="392009"/>
    <lineage>
        <taxon>Bacteria</taxon>
        <taxon>Pseudomonadati</taxon>
        <taxon>Bacteroidota</taxon>
        <taxon>Flavobacteriia</taxon>
        <taxon>Flavobacteriales</taxon>
        <taxon>Flavobacteriaceae</taxon>
        <taxon>Zeaxanthinibacter</taxon>
    </lineage>
</organism>
<dbReference type="Pfam" id="PF18942">
    <property type="entry name" value="DUF5689"/>
    <property type="match status" value="1"/>
</dbReference>
<accession>A0A4R6TPN3</accession>
<dbReference type="InterPro" id="IPR036415">
    <property type="entry name" value="Lamin_tail_dom_sf"/>
</dbReference>
<evidence type="ECO:0000313" key="3">
    <source>
        <dbReference type="EMBL" id="TDQ33100.1"/>
    </source>
</evidence>
<proteinExistence type="predicted"/>
<comment type="caution">
    <text evidence="3">The sequence shown here is derived from an EMBL/GenBank/DDBJ whole genome shotgun (WGS) entry which is preliminary data.</text>
</comment>
<dbReference type="Proteomes" id="UP000295468">
    <property type="component" value="Unassembled WGS sequence"/>
</dbReference>
<dbReference type="Gene3D" id="2.60.40.1260">
    <property type="entry name" value="Lamin Tail domain"/>
    <property type="match status" value="1"/>
</dbReference>
<name>A0A4R6TPN3_9FLAO</name>
<gene>
    <name evidence="3" type="ORF">CLV82_0938</name>
</gene>
<dbReference type="InterPro" id="IPR043744">
    <property type="entry name" value="DUF5689"/>
</dbReference>
<evidence type="ECO:0000256" key="1">
    <source>
        <dbReference type="SAM" id="SignalP"/>
    </source>
</evidence>
<dbReference type="PROSITE" id="PS51257">
    <property type="entry name" value="PROKAR_LIPOPROTEIN"/>
    <property type="match status" value="1"/>
</dbReference>
<protein>
    <submittedName>
        <fullName evidence="3">Lamin tail-like protein</fullName>
    </submittedName>
</protein>
<dbReference type="RefSeq" id="WP_133643113.1">
    <property type="nucleotide sequence ID" value="NZ_SNYI01000001.1"/>
</dbReference>
<reference evidence="3 4" key="1">
    <citation type="submission" date="2019-03" db="EMBL/GenBank/DDBJ databases">
        <title>Genomic Encyclopedia of Archaeal and Bacterial Type Strains, Phase II (KMG-II): from individual species to whole genera.</title>
        <authorList>
            <person name="Goeker M."/>
        </authorList>
    </citation>
    <scope>NUCLEOTIDE SEQUENCE [LARGE SCALE GENOMIC DNA]</scope>
    <source>
        <strain evidence="3 4">DSM 18435</strain>
    </source>
</reference>
<feature type="domain" description="LTD" evidence="2">
    <location>
        <begin position="281"/>
        <end position="409"/>
    </location>
</feature>
<dbReference type="OrthoDB" id="1492759at2"/>
<dbReference type="Pfam" id="PF00932">
    <property type="entry name" value="LTD"/>
    <property type="match status" value="1"/>
</dbReference>
<evidence type="ECO:0000259" key="2">
    <source>
        <dbReference type="PROSITE" id="PS51841"/>
    </source>
</evidence>
<dbReference type="SUPFAM" id="SSF74853">
    <property type="entry name" value="Lamin A/C globular tail domain"/>
    <property type="match status" value="1"/>
</dbReference>
<feature type="signal peptide" evidence="1">
    <location>
        <begin position="1"/>
        <end position="23"/>
    </location>
</feature>
<evidence type="ECO:0000313" key="4">
    <source>
        <dbReference type="Proteomes" id="UP000295468"/>
    </source>
</evidence>
<keyword evidence="1" id="KW-0732">Signal</keyword>
<feature type="chain" id="PRO_5020555498" evidence="1">
    <location>
        <begin position="24"/>
        <end position="469"/>
    </location>
</feature>
<dbReference type="InterPro" id="IPR001322">
    <property type="entry name" value="Lamin_tail_dom"/>
</dbReference>
<sequence>MKSMMRRLFGLITLLLISSCVSDFLSGGGEGECNGIPEPNLLMSELVSLYEGTTVEITEDWVIEGYVISSDEAGNFFGSLHFQDHPSEPSYGLQLEIDLPKSYLWYPPGTRILVKLNGLYLGKRKGVLMLGGAFPSFGNLSVGRLPARMVPEHIIAACEEPVELQPVETGIAGLGEIPVNTLVHVQGVQLIEEENGEPFALPETDTARNLEDCNGDQLILQNSGYADFAATALPSGKGGITAVHTQDNNRSLLRIRNLEDIAMEGDRCLDGYVPGETESGDEQQDENEGTGDTNAILITELADPDNNPDARFLELYNAGDQAVSLEGWILRRYTNANTEAGAVTDLSGFTIQSGGFLLLSPDAVTFAAIYGINADLEVAANSAADSNGDDNMELVNAEGEIVDSFGRVGEDGSGTDHEFEDGRAVRLASVTRGSAVFNPGEWEIYNDTGAAGTINQPQQAPGDFSPGIR</sequence>
<dbReference type="PROSITE" id="PS51841">
    <property type="entry name" value="LTD"/>
    <property type="match status" value="1"/>
</dbReference>
<dbReference type="EMBL" id="SNYI01000001">
    <property type="protein sequence ID" value="TDQ33100.1"/>
    <property type="molecule type" value="Genomic_DNA"/>
</dbReference>
<dbReference type="AlphaFoldDB" id="A0A4R6TPN3"/>
<keyword evidence="4" id="KW-1185">Reference proteome</keyword>